<sequence length="121" mass="13151">MPQPPLPAGWQRVHWQPQAPAKPALGQPCNGCGLCCLAEPCPLGIWASRRRSGPCAALRWDTGQGRYLCGVLADATQAAATQGGWRRRLWLALVRRWIAEGQGCDADLQVLDVLGEKAKRP</sequence>
<proteinExistence type="predicted"/>
<dbReference type="EMBL" id="CP136921">
    <property type="protein sequence ID" value="WOO34305.1"/>
    <property type="molecule type" value="Genomic_DNA"/>
</dbReference>
<gene>
    <name evidence="1" type="ORF">P4826_09670</name>
</gene>
<dbReference type="RefSeq" id="WP_317703631.1">
    <property type="nucleotide sequence ID" value="NZ_CP136921.1"/>
</dbReference>
<accession>A0ABZ0J7Q4</accession>
<organism evidence="1 2">
    <name type="scientific">Diaphorobacter limosus</name>
    <dbReference type="NCBI Taxonomy" id="3036128"/>
    <lineage>
        <taxon>Bacteria</taxon>
        <taxon>Pseudomonadati</taxon>
        <taxon>Pseudomonadota</taxon>
        <taxon>Betaproteobacteria</taxon>
        <taxon>Burkholderiales</taxon>
        <taxon>Comamonadaceae</taxon>
        <taxon>Diaphorobacter</taxon>
    </lineage>
</organism>
<evidence type="ECO:0000313" key="2">
    <source>
        <dbReference type="Proteomes" id="UP001303211"/>
    </source>
</evidence>
<protein>
    <recommendedName>
        <fullName evidence="3">4Fe-4S ferredoxin-type domain-containing protein</fullName>
    </recommendedName>
</protein>
<evidence type="ECO:0000313" key="1">
    <source>
        <dbReference type="EMBL" id="WOO34305.1"/>
    </source>
</evidence>
<dbReference type="Proteomes" id="UP001303211">
    <property type="component" value="Chromosome"/>
</dbReference>
<reference evidence="1 2" key="1">
    <citation type="submission" date="2023-03" db="EMBL/GenBank/DDBJ databases">
        <title>Diaphorobacter basophil sp. nov., isolated from a sewage-treatment plant.</title>
        <authorList>
            <person name="Yang K."/>
        </authorList>
    </citation>
    <scope>NUCLEOTIDE SEQUENCE [LARGE SCALE GENOMIC DNA]</scope>
    <source>
        <strain evidence="1 2">Y-1</strain>
    </source>
</reference>
<evidence type="ECO:0008006" key="3">
    <source>
        <dbReference type="Google" id="ProtNLM"/>
    </source>
</evidence>
<name>A0ABZ0J7Q4_9BURK</name>
<keyword evidence="2" id="KW-1185">Reference proteome</keyword>